<keyword evidence="2" id="KW-1185">Reference proteome</keyword>
<protein>
    <submittedName>
        <fullName evidence="1">Uncharacterized protein</fullName>
    </submittedName>
</protein>
<dbReference type="GO" id="GO:0006355">
    <property type="term" value="P:regulation of DNA-templated transcription"/>
    <property type="evidence" value="ECO:0007669"/>
    <property type="project" value="InterPro"/>
</dbReference>
<gene>
    <name evidence="1" type="ORF">VNO77_27210</name>
</gene>
<proteinExistence type="predicted"/>
<comment type="caution">
    <text evidence="1">The sequence shown here is derived from an EMBL/GenBank/DDBJ whole genome shotgun (WGS) entry which is preliminary data.</text>
</comment>
<dbReference type="Proteomes" id="UP001367508">
    <property type="component" value="Unassembled WGS sequence"/>
</dbReference>
<evidence type="ECO:0000313" key="1">
    <source>
        <dbReference type="EMBL" id="KAK7323720.1"/>
    </source>
</evidence>
<accession>A0AAN9Q3Z8</accession>
<organism evidence="1 2">
    <name type="scientific">Canavalia gladiata</name>
    <name type="common">Sword bean</name>
    <name type="synonym">Dolichos gladiatus</name>
    <dbReference type="NCBI Taxonomy" id="3824"/>
    <lineage>
        <taxon>Eukaryota</taxon>
        <taxon>Viridiplantae</taxon>
        <taxon>Streptophyta</taxon>
        <taxon>Embryophyta</taxon>
        <taxon>Tracheophyta</taxon>
        <taxon>Spermatophyta</taxon>
        <taxon>Magnoliopsida</taxon>
        <taxon>eudicotyledons</taxon>
        <taxon>Gunneridae</taxon>
        <taxon>Pentapetalae</taxon>
        <taxon>rosids</taxon>
        <taxon>fabids</taxon>
        <taxon>Fabales</taxon>
        <taxon>Fabaceae</taxon>
        <taxon>Papilionoideae</taxon>
        <taxon>50 kb inversion clade</taxon>
        <taxon>NPAAA clade</taxon>
        <taxon>indigoferoid/millettioid clade</taxon>
        <taxon>Phaseoleae</taxon>
        <taxon>Canavalia</taxon>
    </lineage>
</organism>
<evidence type="ECO:0000313" key="2">
    <source>
        <dbReference type="Proteomes" id="UP001367508"/>
    </source>
</evidence>
<dbReference type="PANTHER" id="PTHR44083:SF52">
    <property type="entry name" value="TOPLESS-LIKE PROTEIN"/>
    <property type="match status" value="1"/>
</dbReference>
<dbReference type="PANTHER" id="PTHR44083">
    <property type="entry name" value="TOPLESS-RELATED PROTEIN 1-RELATED"/>
    <property type="match status" value="1"/>
</dbReference>
<sequence length="87" mass="9380">MEKQKFRFLQLPAGRTPLASSNVQSLVIVSHPQEPYQFVVGLSDGGAHVFEPLKSEGKWGVPPFIENGSTNNVVATLVGASSDEAQR</sequence>
<reference evidence="1 2" key="1">
    <citation type="submission" date="2024-01" db="EMBL/GenBank/DDBJ databases">
        <title>The genomes of 5 underutilized Papilionoideae crops provide insights into root nodulation and disease resistanc.</title>
        <authorList>
            <person name="Jiang F."/>
        </authorList>
    </citation>
    <scope>NUCLEOTIDE SEQUENCE [LARGE SCALE GENOMIC DNA]</scope>
    <source>
        <strain evidence="1">LVBAO_FW01</strain>
        <tissue evidence="1">Leaves</tissue>
    </source>
</reference>
<dbReference type="AlphaFoldDB" id="A0AAN9Q3Z8"/>
<name>A0AAN9Q3Z8_CANGL</name>
<dbReference type="EMBL" id="JAYMYQ010000006">
    <property type="protein sequence ID" value="KAK7323720.1"/>
    <property type="molecule type" value="Genomic_DNA"/>
</dbReference>
<dbReference type="InterPro" id="IPR027728">
    <property type="entry name" value="Topless_fam"/>
</dbReference>